<gene>
    <name evidence="3" type="ORF">VE01_07784</name>
</gene>
<sequence>MSTRRQHAKSRKGCIICKARHVRCDETGPPCGRCKIRGDVCEYAGPRSSTEDVAASTSVSQEPVGSISARPREVIFPANSHLLELQLMHRWTASTYKCCCTPGAEDDEVWQSWVPQLAIKHDYLLYGLLSLTSFEIARLAQTPHRQQYIEAATEYHGLALSSFRVQISSSIIDDDNIDAAVCMSLMLLVLGFASAQTRATNPSGDESDSVIQTVLVNVELLRGCTPIIESKQDYLLENPYVRKLKPFESLPRSPLDPSVEGALVMLANLNDKRITSSVRDTVSQRAQQVEYWEVCKAALGLLQTMYEKCVDDFTRGYALGWLNMAGDRYIEAVKDGDAAALLILMYWGVLVEKCGHQVWWAEQFGSSLVAEIACLPLFKDADAVVQDLILRA</sequence>
<dbReference type="PANTHER" id="PTHR47784:SF10">
    <property type="entry name" value="TRANSCRIPTION FACTOR, PUTATIVE (AFU_ORTHOLOGUE AFUA_6G14150)-RELATED"/>
    <property type="match status" value="1"/>
</dbReference>
<dbReference type="PROSITE" id="PS00463">
    <property type="entry name" value="ZN2_CY6_FUNGAL_1"/>
    <property type="match status" value="1"/>
</dbReference>
<keyword evidence="1" id="KW-0539">Nucleus</keyword>
<dbReference type="PANTHER" id="PTHR47784">
    <property type="entry name" value="STEROL UPTAKE CONTROL PROTEIN 2"/>
    <property type="match status" value="1"/>
</dbReference>
<evidence type="ECO:0000313" key="3">
    <source>
        <dbReference type="EMBL" id="OBT94301.1"/>
    </source>
</evidence>
<dbReference type="Proteomes" id="UP000091956">
    <property type="component" value="Unassembled WGS sequence"/>
</dbReference>
<dbReference type="InterPro" id="IPR001138">
    <property type="entry name" value="Zn2Cys6_DnaBD"/>
</dbReference>
<dbReference type="Pfam" id="PF00172">
    <property type="entry name" value="Zn_clus"/>
    <property type="match status" value="1"/>
</dbReference>
<reference evidence="3 4" key="1">
    <citation type="submission" date="2016-03" db="EMBL/GenBank/DDBJ databases">
        <title>Comparative genomics of Pseudogymnoascus destructans, the fungus causing white-nose syndrome of bats.</title>
        <authorList>
            <person name="Palmer J.M."/>
            <person name="Drees K.P."/>
            <person name="Foster J.T."/>
            <person name="Lindner D.L."/>
        </authorList>
    </citation>
    <scope>NUCLEOTIDE SEQUENCE [LARGE SCALE GENOMIC DNA]</scope>
    <source>
        <strain evidence="3 4">UAMH 10579</strain>
    </source>
</reference>
<evidence type="ECO:0000259" key="2">
    <source>
        <dbReference type="PROSITE" id="PS50048"/>
    </source>
</evidence>
<protein>
    <recommendedName>
        <fullName evidence="2">Zn(2)-C6 fungal-type domain-containing protein</fullName>
    </recommendedName>
</protein>
<evidence type="ECO:0000313" key="4">
    <source>
        <dbReference type="Proteomes" id="UP000091956"/>
    </source>
</evidence>
<dbReference type="InterPro" id="IPR036864">
    <property type="entry name" value="Zn2-C6_fun-type_DNA-bd_sf"/>
</dbReference>
<proteinExistence type="predicted"/>
<dbReference type="OrthoDB" id="4937900at2759"/>
<dbReference type="GO" id="GO:0008270">
    <property type="term" value="F:zinc ion binding"/>
    <property type="evidence" value="ECO:0007669"/>
    <property type="project" value="InterPro"/>
</dbReference>
<reference evidence="4" key="2">
    <citation type="journal article" date="2018" name="Nat. Commun.">
        <title>Extreme sensitivity to ultraviolet light in the fungal pathogen causing white-nose syndrome of bats.</title>
        <authorList>
            <person name="Palmer J.M."/>
            <person name="Drees K.P."/>
            <person name="Foster J.T."/>
            <person name="Lindner D.L."/>
        </authorList>
    </citation>
    <scope>NUCLEOTIDE SEQUENCE [LARGE SCALE GENOMIC DNA]</scope>
    <source>
        <strain evidence="4">UAMH 10579</strain>
    </source>
</reference>
<dbReference type="GO" id="GO:0001228">
    <property type="term" value="F:DNA-binding transcription activator activity, RNA polymerase II-specific"/>
    <property type="evidence" value="ECO:0007669"/>
    <property type="project" value="TreeGrafter"/>
</dbReference>
<evidence type="ECO:0000256" key="1">
    <source>
        <dbReference type="ARBA" id="ARBA00023242"/>
    </source>
</evidence>
<dbReference type="EMBL" id="KV460245">
    <property type="protein sequence ID" value="OBT94301.1"/>
    <property type="molecule type" value="Genomic_DNA"/>
</dbReference>
<dbReference type="GeneID" id="28841170"/>
<dbReference type="Pfam" id="PF11951">
    <property type="entry name" value="Fungal_trans_2"/>
    <property type="match status" value="1"/>
</dbReference>
<dbReference type="PROSITE" id="PS50048">
    <property type="entry name" value="ZN2_CY6_FUNGAL_2"/>
    <property type="match status" value="1"/>
</dbReference>
<dbReference type="STRING" id="342668.A0A1B8GEP1"/>
<dbReference type="InterPro" id="IPR053157">
    <property type="entry name" value="Sterol_Uptake_Regulator"/>
</dbReference>
<dbReference type="RefSeq" id="XP_018128034.1">
    <property type="nucleotide sequence ID" value="XM_018277217.2"/>
</dbReference>
<dbReference type="SMART" id="SM00066">
    <property type="entry name" value="GAL4"/>
    <property type="match status" value="1"/>
</dbReference>
<organism evidence="3 4">
    <name type="scientific">Pseudogymnoascus verrucosus</name>
    <dbReference type="NCBI Taxonomy" id="342668"/>
    <lineage>
        <taxon>Eukaryota</taxon>
        <taxon>Fungi</taxon>
        <taxon>Dikarya</taxon>
        <taxon>Ascomycota</taxon>
        <taxon>Pezizomycotina</taxon>
        <taxon>Leotiomycetes</taxon>
        <taxon>Thelebolales</taxon>
        <taxon>Thelebolaceae</taxon>
        <taxon>Pseudogymnoascus</taxon>
    </lineage>
</organism>
<feature type="domain" description="Zn(2)-C6 fungal-type" evidence="2">
    <location>
        <begin position="13"/>
        <end position="43"/>
    </location>
</feature>
<accession>A0A1B8GEP1</accession>
<dbReference type="CDD" id="cd00067">
    <property type="entry name" value="GAL4"/>
    <property type="match status" value="1"/>
</dbReference>
<keyword evidence="4" id="KW-1185">Reference proteome</keyword>
<dbReference type="AlphaFoldDB" id="A0A1B8GEP1"/>
<dbReference type="InterPro" id="IPR021858">
    <property type="entry name" value="Fun_TF"/>
</dbReference>
<dbReference type="SUPFAM" id="SSF57701">
    <property type="entry name" value="Zn2/Cys6 DNA-binding domain"/>
    <property type="match status" value="1"/>
</dbReference>
<dbReference type="Gene3D" id="4.10.240.10">
    <property type="entry name" value="Zn(2)-C6 fungal-type DNA-binding domain"/>
    <property type="match status" value="1"/>
</dbReference>
<name>A0A1B8GEP1_9PEZI</name>